<evidence type="ECO:0000256" key="4">
    <source>
        <dbReference type="ARBA" id="ARBA00023136"/>
    </source>
</evidence>
<dbReference type="InterPro" id="IPR029071">
    <property type="entry name" value="Ubiquitin-like_domsf"/>
</dbReference>
<dbReference type="PANTHER" id="PTHR12943:SF27">
    <property type="entry name" value="HOMOCYSTEINE-INDUCED ENDOPLASMIC RETICULUM PROTEIN, ISOFORM A"/>
    <property type="match status" value="1"/>
</dbReference>
<organism evidence="9 10">
    <name type="scientific">Paragonimus westermani</name>
    <dbReference type="NCBI Taxonomy" id="34504"/>
    <lineage>
        <taxon>Eukaryota</taxon>
        <taxon>Metazoa</taxon>
        <taxon>Spiralia</taxon>
        <taxon>Lophotrochozoa</taxon>
        <taxon>Platyhelminthes</taxon>
        <taxon>Trematoda</taxon>
        <taxon>Digenea</taxon>
        <taxon>Plagiorchiida</taxon>
        <taxon>Troglotremata</taxon>
        <taxon>Troglotrematidae</taxon>
        <taxon>Paragonimus</taxon>
    </lineage>
</organism>
<feature type="transmembrane region" description="Helical" evidence="7">
    <location>
        <begin position="299"/>
        <end position="314"/>
    </location>
</feature>
<accession>A0A8T0DHN3</accession>
<dbReference type="GO" id="GO:0030968">
    <property type="term" value="P:endoplasmic reticulum unfolded protein response"/>
    <property type="evidence" value="ECO:0007669"/>
    <property type="project" value="TreeGrafter"/>
</dbReference>
<feature type="region of interest" description="Disordered" evidence="6">
    <location>
        <begin position="335"/>
        <end position="368"/>
    </location>
</feature>
<comment type="subcellular location">
    <subcellularLocation>
        <location evidence="1">Membrane</location>
    </subcellularLocation>
</comment>
<dbReference type="EMBL" id="JTDF01004529">
    <property type="protein sequence ID" value="KAF8566856.1"/>
    <property type="molecule type" value="Genomic_DNA"/>
</dbReference>
<dbReference type="PROSITE" id="PS50053">
    <property type="entry name" value="UBIQUITIN_2"/>
    <property type="match status" value="1"/>
</dbReference>
<feature type="domain" description="Ubiquitin-like" evidence="8">
    <location>
        <begin position="6"/>
        <end position="80"/>
    </location>
</feature>
<comment type="caution">
    <text evidence="9">The sequence shown here is derived from an EMBL/GenBank/DDBJ whole genome shotgun (WGS) entry which is preliminary data.</text>
</comment>
<proteinExistence type="predicted"/>
<sequence>MDLPHLPLVIKSPNDKVPPQNIRCDRVWSVKDLKEHLGESYPTQPDPSSLRLIHAGKLLKDETPLTTLFKDPQTVHLVCRNQKVLEKPENTSATSEDVTNDIPTDELEKYQRAYYEYLQQFYMNNSDTVQTNVNGAYAWPYANVHSTAPDLHYSQWDHVALANQPHAYWYYSGLTPPPHTPHSPSTFTPPSSQAEGAVAAAANVAGGNRWFRGARAILAGLGVMNNVEDVVAADANAAPVQQQQQAMLVGNPMGAGLMGAEDVGEDGGNMDIVDRFYMLFRLCLFIGLCFAYSSLDKAIIVFCVAAYVYFYNIYRRHAAIRQPLVQIPQVRANPVDRPQAASEPSEPSADVNSAQVEEAGEHSRSETDQLLNRRLVQTEQLNPINDQLPAPAVSEPRLSRFTSTLRLVATVSFQFVSSLIASLIPEQPPPIRLD</sequence>
<evidence type="ECO:0000256" key="2">
    <source>
        <dbReference type="ARBA" id="ARBA00022692"/>
    </source>
</evidence>
<dbReference type="OrthoDB" id="21589at2759"/>
<dbReference type="Gene3D" id="3.10.20.90">
    <property type="entry name" value="Phosphatidylinositol 3-kinase Catalytic Subunit, Chain A, domain 1"/>
    <property type="match status" value="1"/>
</dbReference>
<protein>
    <recommendedName>
        <fullName evidence="8">Ubiquitin-like domain-containing protein</fullName>
    </recommendedName>
</protein>
<keyword evidence="10" id="KW-1185">Reference proteome</keyword>
<dbReference type="GO" id="GO:0016020">
    <property type="term" value="C:membrane"/>
    <property type="evidence" value="ECO:0007669"/>
    <property type="project" value="UniProtKB-SubCell"/>
</dbReference>
<evidence type="ECO:0000313" key="10">
    <source>
        <dbReference type="Proteomes" id="UP000699462"/>
    </source>
</evidence>
<keyword evidence="3 7" id="KW-1133">Transmembrane helix</keyword>
<evidence type="ECO:0000256" key="1">
    <source>
        <dbReference type="ARBA" id="ARBA00004370"/>
    </source>
</evidence>
<evidence type="ECO:0000259" key="8">
    <source>
        <dbReference type="PROSITE" id="PS50053"/>
    </source>
</evidence>
<dbReference type="FunFam" id="3.10.20.90:FF:000046">
    <property type="entry name" value="Homocysteine-responsive endoplasmic reticulum-resident ubiquitin-like domain member 2 protein"/>
    <property type="match status" value="1"/>
</dbReference>
<dbReference type="Pfam" id="PF00240">
    <property type="entry name" value="ubiquitin"/>
    <property type="match status" value="1"/>
</dbReference>
<evidence type="ECO:0000313" key="9">
    <source>
        <dbReference type="EMBL" id="KAF8566856.1"/>
    </source>
</evidence>
<name>A0A8T0DHN3_9TREM</name>
<reference evidence="9 10" key="1">
    <citation type="submission" date="2019-07" db="EMBL/GenBank/DDBJ databases">
        <title>Annotation for the trematode Paragonimus westermani.</title>
        <authorList>
            <person name="Choi Y.-J."/>
        </authorList>
    </citation>
    <scope>NUCLEOTIDE SEQUENCE [LARGE SCALE GENOMIC DNA]</scope>
    <source>
        <strain evidence="9">180907_Pwestermani</strain>
    </source>
</reference>
<gene>
    <name evidence="9" type="ORF">P879_05179</name>
</gene>
<evidence type="ECO:0000256" key="6">
    <source>
        <dbReference type="SAM" id="MobiDB-lite"/>
    </source>
</evidence>
<dbReference type="Proteomes" id="UP000699462">
    <property type="component" value="Unassembled WGS sequence"/>
</dbReference>
<evidence type="ECO:0000256" key="5">
    <source>
        <dbReference type="ARBA" id="ARBA00023230"/>
    </source>
</evidence>
<keyword evidence="4 7" id="KW-0472">Membrane</keyword>
<dbReference type="SUPFAM" id="SSF54236">
    <property type="entry name" value="Ubiquitin-like"/>
    <property type="match status" value="1"/>
</dbReference>
<evidence type="ECO:0000256" key="3">
    <source>
        <dbReference type="ARBA" id="ARBA00022989"/>
    </source>
</evidence>
<dbReference type="AlphaFoldDB" id="A0A8T0DHN3"/>
<evidence type="ECO:0000256" key="7">
    <source>
        <dbReference type="SAM" id="Phobius"/>
    </source>
</evidence>
<dbReference type="SMART" id="SM00213">
    <property type="entry name" value="UBQ"/>
    <property type="match status" value="1"/>
</dbReference>
<dbReference type="InterPro" id="IPR000626">
    <property type="entry name" value="Ubiquitin-like_dom"/>
</dbReference>
<dbReference type="PANTHER" id="PTHR12943">
    <property type="entry name" value="HOMOCYSTEINE-RESPONSIVE ENDOPLASMIC RETICULUM-RESIDENT UNIQUITIN-LIKE DOMAIN HERPUD PROTEIN FAMILY MEMBER"/>
    <property type="match status" value="1"/>
</dbReference>
<keyword evidence="2 7" id="KW-0812">Transmembrane</keyword>
<keyword evidence="5" id="KW-0834">Unfolded protein response</keyword>
<dbReference type="InterPro" id="IPR039751">
    <property type="entry name" value="HERPUD1/2"/>
</dbReference>